<dbReference type="Proteomes" id="UP001597110">
    <property type="component" value="Unassembled WGS sequence"/>
</dbReference>
<keyword evidence="6" id="KW-1185">Reference proteome</keyword>
<keyword evidence="3" id="KW-1133">Transmembrane helix</keyword>
<dbReference type="CDD" id="cd06257">
    <property type="entry name" value="DnaJ"/>
    <property type="match status" value="1"/>
</dbReference>
<keyword evidence="3" id="KW-0812">Transmembrane</keyword>
<proteinExistence type="predicted"/>
<feature type="domain" description="J" evidence="4">
    <location>
        <begin position="24"/>
        <end position="86"/>
    </location>
</feature>
<dbReference type="InterPro" id="IPR001623">
    <property type="entry name" value="DnaJ_domain"/>
</dbReference>
<dbReference type="InterPro" id="IPR036869">
    <property type="entry name" value="J_dom_sf"/>
</dbReference>
<reference evidence="6" key="1">
    <citation type="journal article" date="2019" name="Int. J. Syst. Evol. Microbiol.">
        <title>The Global Catalogue of Microorganisms (GCM) 10K type strain sequencing project: providing services to taxonomists for standard genome sequencing and annotation.</title>
        <authorList>
            <consortium name="The Broad Institute Genomics Platform"/>
            <consortium name="The Broad Institute Genome Sequencing Center for Infectious Disease"/>
            <person name="Wu L."/>
            <person name="Ma J."/>
        </authorList>
    </citation>
    <scope>NUCLEOTIDE SEQUENCE [LARGE SCALE GENOMIC DNA]</scope>
    <source>
        <strain evidence="6">CCUG 55585</strain>
    </source>
</reference>
<name>A0ABW2Y724_9GAMM</name>
<evidence type="ECO:0000256" key="2">
    <source>
        <dbReference type="SAM" id="MobiDB-lite"/>
    </source>
</evidence>
<evidence type="ECO:0000259" key="4">
    <source>
        <dbReference type="PROSITE" id="PS50076"/>
    </source>
</evidence>
<accession>A0ABW2Y724</accession>
<evidence type="ECO:0000313" key="5">
    <source>
        <dbReference type="EMBL" id="MFD0724207.1"/>
    </source>
</evidence>
<evidence type="ECO:0000256" key="3">
    <source>
        <dbReference type="SAM" id="Phobius"/>
    </source>
</evidence>
<sequence length="317" mass="33936">MTRGYGHFIGFLGDWVRFARRDDLAYRTLGLSEAAEDIEIEQAYVRLMAQYQPERLAGLAGSIRRRAQRKAVQIDTAYARIRAMRKRAASAVSSQSAVARSDDRALPVALVWLALALIAVVILAWFGPMRDLWTPAQAPLPAPQPNAQTAALPGTPASPAIAAPPAPATAPPAAVAEAPVRVEQMLVLMPSEPPPAQAVSPAPQPAPALTGEAALVEALRVGQLRPASGSDISRWAMRWSEVNGRGLPASFRERTGFMSSYVIQKDFTIPDGLNGAHAVIFLLDTHVPHPRGSPGHSVILDMSTGACMGVTCRMFLD</sequence>
<dbReference type="SUPFAM" id="SSF46565">
    <property type="entry name" value="Chaperone J-domain"/>
    <property type="match status" value="1"/>
</dbReference>
<comment type="caution">
    <text evidence="5">The sequence shown here is derived from an EMBL/GenBank/DDBJ whole genome shotgun (WGS) entry which is preliminary data.</text>
</comment>
<protein>
    <submittedName>
        <fullName evidence="5">DnaJ family molecular chaperone</fullName>
    </submittedName>
</protein>
<gene>
    <name evidence="5" type="ORF">ACFQ0E_01215</name>
</gene>
<feature type="region of interest" description="Disordered" evidence="2">
    <location>
        <begin position="140"/>
        <end position="170"/>
    </location>
</feature>
<feature type="compositionally biased region" description="Low complexity" evidence="2">
    <location>
        <begin position="145"/>
        <end position="161"/>
    </location>
</feature>
<evidence type="ECO:0000313" key="6">
    <source>
        <dbReference type="Proteomes" id="UP001597110"/>
    </source>
</evidence>
<dbReference type="EMBL" id="JBHTIF010000001">
    <property type="protein sequence ID" value="MFD0724207.1"/>
    <property type="molecule type" value="Genomic_DNA"/>
</dbReference>
<feature type="transmembrane region" description="Helical" evidence="3">
    <location>
        <begin position="105"/>
        <end position="127"/>
    </location>
</feature>
<dbReference type="PROSITE" id="PS50076">
    <property type="entry name" value="DNAJ_2"/>
    <property type="match status" value="1"/>
</dbReference>
<organism evidence="5 6">
    <name type="scientific">Lysobacter brunescens</name>
    <dbReference type="NCBI Taxonomy" id="262323"/>
    <lineage>
        <taxon>Bacteria</taxon>
        <taxon>Pseudomonadati</taxon>
        <taxon>Pseudomonadota</taxon>
        <taxon>Gammaproteobacteria</taxon>
        <taxon>Lysobacterales</taxon>
        <taxon>Lysobacteraceae</taxon>
        <taxon>Lysobacter</taxon>
    </lineage>
</organism>
<keyword evidence="1" id="KW-0143">Chaperone</keyword>
<dbReference type="Gene3D" id="1.10.287.110">
    <property type="entry name" value="DnaJ domain"/>
    <property type="match status" value="1"/>
</dbReference>
<dbReference type="RefSeq" id="WP_386821881.1">
    <property type="nucleotide sequence ID" value="NZ_JBHTIF010000001.1"/>
</dbReference>
<evidence type="ECO:0000256" key="1">
    <source>
        <dbReference type="ARBA" id="ARBA00023186"/>
    </source>
</evidence>
<keyword evidence="3" id="KW-0472">Membrane</keyword>